<reference evidence="1" key="1">
    <citation type="submission" date="2016-04" db="EMBL/GenBank/DDBJ databases">
        <authorList>
            <person name="Evans L.H."/>
            <person name="Alamgir A."/>
            <person name="Owens N."/>
            <person name="Weber N.D."/>
            <person name="Virtaneva K."/>
            <person name="Barbian K."/>
            <person name="Babar A."/>
            <person name="Rosenke K."/>
        </authorList>
    </citation>
    <scope>NUCLEOTIDE SEQUENCE</scope>
    <source>
        <strain evidence="1">Nono1</strain>
    </source>
</reference>
<name>A0A1M4EML5_9ACTN</name>
<proteinExistence type="predicted"/>
<accession>A0A1M4EML5</accession>
<dbReference type="AlphaFoldDB" id="A0A1M4EML5"/>
<gene>
    <name evidence="1" type="ORF">BN4615_P9596</name>
</gene>
<organism evidence="1">
    <name type="scientific">Nonomuraea gerenzanensis</name>
    <dbReference type="NCBI Taxonomy" id="93944"/>
    <lineage>
        <taxon>Bacteria</taxon>
        <taxon>Bacillati</taxon>
        <taxon>Actinomycetota</taxon>
        <taxon>Actinomycetes</taxon>
        <taxon>Streptosporangiales</taxon>
        <taxon>Streptosporangiaceae</taxon>
        <taxon>Nonomuraea</taxon>
    </lineage>
</organism>
<sequence>MLRLTYPQWATEYVFTPSGLVWRAVPCWQLTVEQLAAGVARRLERGNPVALMADLSDQARIIRDLTAPRT</sequence>
<evidence type="ECO:0000313" key="1">
    <source>
        <dbReference type="EMBL" id="SBP00080.1"/>
    </source>
</evidence>
<protein>
    <submittedName>
        <fullName evidence="1">Uncharacterized protein</fullName>
    </submittedName>
</protein>
<dbReference type="EMBL" id="LT559118">
    <property type="protein sequence ID" value="SBP00080.1"/>
    <property type="molecule type" value="Genomic_DNA"/>
</dbReference>